<dbReference type="Proteomes" id="UP000001096">
    <property type="component" value="Unassembled WGS sequence"/>
</dbReference>
<name>K8P1A0_9BRAD</name>
<organism evidence="2 3">
    <name type="scientific">Afipia broomeae ATCC 49717</name>
    <dbReference type="NCBI Taxonomy" id="883078"/>
    <lineage>
        <taxon>Bacteria</taxon>
        <taxon>Pseudomonadati</taxon>
        <taxon>Pseudomonadota</taxon>
        <taxon>Alphaproteobacteria</taxon>
        <taxon>Hyphomicrobiales</taxon>
        <taxon>Nitrobacteraceae</taxon>
        <taxon>Afipia</taxon>
    </lineage>
</organism>
<dbReference type="PATRIC" id="fig|883078.3.peg.4575"/>
<proteinExistence type="predicted"/>
<protein>
    <submittedName>
        <fullName evidence="2">Uncharacterized protein</fullName>
    </submittedName>
</protein>
<dbReference type="AlphaFoldDB" id="K8P1A0"/>
<sequence length="47" mass="4839">MTAFQGIPPGCARKPPLHERAQPPPASAPIPLGTFIVVATATENSPC</sequence>
<dbReference type="RefSeq" id="WP_006023130.1">
    <property type="nucleotide sequence ID" value="NZ_KB375284.1"/>
</dbReference>
<dbReference type="EMBL" id="AGWX01000005">
    <property type="protein sequence ID" value="EKS34519.1"/>
    <property type="molecule type" value="Genomic_DNA"/>
</dbReference>
<gene>
    <name evidence="2" type="ORF">HMPREF9695_04429</name>
</gene>
<evidence type="ECO:0000313" key="3">
    <source>
        <dbReference type="Proteomes" id="UP000001096"/>
    </source>
</evidence>
<evidence type="ECO:0000256" key="1">
    <source>
        <dbReference type="SAM" id="MobiDB-lite"/>
    </source>
</evidence>
<dbReference type="HOGENOM" id="CLU_3163765_0_0_5"/>
<evidence type="ECO:0000313" key="2">
    <source>
        <dbReference type="EMBL" id="EKS34519.1"/>
    </source>
</evidence>
<comment type="caution">
    <text evidence="2">The sequence shown here is derived from an EMBL/GenBank/DDBJ whole genome shotgun (WGS) entry which is preliminary data.</text>
</comment>
<accession>K8P1A0</accession>
<reference evidence="2 3" key="1">
    <citation type="submission" date="2012-04" db="EMBL/GenBank/DDBJ databases">
        <title>The Genome Sequence of Afipia broomeae ATCC 49717.</title>
        <authorList>
            <consortium name="The Broad Institute Genome Sequencing Platform"/>
            <person name="Earl A."/>
            <person name="Ward D."/>
            <person name="Feldgarden M."/>
            <person name="Gevers D."/>
            <person name="Huys G."/>
            <person name="Walker B."/>
            <person name="Young S.K."/>
            <person name="Zeng Q."/>
            <person name="Gargeya S."/>
            <person name="Fitzgerald M."/>
            <person name="Haas B."/>
            <person name="Abouelleil A."/>
            <person name="Alvarado L."/>
            <person name="Arachchi H.M."/>
            <person name="Berlin A."/>
            <person name="Chapman S.B."/>
            <person name="Goldberg J."/>
            <person name="Griggs A."/>
            <person name="Gujja S."/>
            <person name="Hansen M."/>
            <person name="Howarth C."/>
            <person name="Imamovic A."/>
            <person name="Larimer J."/>
            <person name="McCowen C."/>
            <person name="Montmayeur A."/>
            <person name="Murphy C."/>
            <person name="Neiman D."/>
            <person name="Pearson M."/>
            <person name="Priest M."/>
            <person name="Roberts A."/>
            <person name="Saif S."/>
            <person name="Shea T."/>
            <person name="Sisk P."/>
            <person name="Sykes S."/>
            <person name="Wortman J."/>
            <person name="Nusbaum C."/>
            <person name="Birren B."/>
        </authorList>
    </citation>
    <scope>NUCLEOTIDE SEQUENCE [LARGE SCALE GENOMIC DNA]</scope>
    <source>
        <strain evidence="2 3">ATCC 49717</strain>
    </source>
</reference>
<keyword evidence="3" id="KW-1185">Reference proteome</keyword>
<feature type="region of interest" description="Disordered" evidence="1">
    <location>
        <begin position="1"/>
        <end position="30"/>
    </location>
</feature>